<keyword evidence="4" id="KW-1185">Reference proteome</keyword>
<accession>A0A9Q9EEN0</accession>
<evidence type="ECO:0000256" key="2">
    <source>
        <dbReference type="SAM" id="SignalP"/>
    </source>
</evidence>
<feature type="region of interest" description="Disordered" evidence="1">
    <location>
        <begin position="196"/>
        <end position="297"/>
    </location>
</feature>
<name>A0A9Q9EEN0_9PEZI</name>
<feature type="compositionally biased region" description="Polar residues" evidence="1">
    <location>
        <begin position="273"/>
        <end position="284"/>
    </location>
</feature>
<dbReference type="Proteomes" id="UP001056384">
    <property type="component" value="Chromosome 1"/>
</dbReference>
<feature type="region of interest" description="Disordered" evidence="1">
    <location>
        <begin position="45"/>
        <end position="115"/>
    </location>
</feature>
<reference evidence="3" key="1">
    <citation type="submission" date="2022-06" db="EMBL/GenBank/DDBJ databases">
        <title>Complete genome sequences of two strains of the flax pathogen Septoria linicola.</title>
        <authorList>
            <person name="Lapalu N."/>
            <person name="Simon A."/>
            <person name="Demenou B."/>
            <person name="Paumier D."/>
            <person name="Guillot M.-P."/>
            <person name="Gout L."/>
            <person name="Valade R."/>
        </authorList>
    </citation>
    <scope>NUCLEOTIDE SEQUENCE</scope>
    <source>
        <strain evidence="3">SE15195</strain>
    </source>
</reference>
<evidence type="ECO:0000313" key="4">
    <source>
        <dbReference type="Proteomes" id="UP001056384"/>
    </source>
</evidence>
<proteinExistence type="predicted"/>
<feature type="compositionally biased region" description="Low complexity" evidence="1">
    <location>
        <begin position="212"/>
        <end position="221"/>
    </location>
</feature>
<feature type="region of interest" description="Disordered" evidence="1">
    <location>
        <begin position="141"/>
        <end position="173"/>
    </location>
</feature>
<dbReference type="AlphaFoldDB" id="A0A9Q9EEN0"/>
<organism evidence="3 4">
    <name type="scientific">Septoria linicola</name>
    <dbReference type="NCBI Taxonomy" id="215465"/>
    <lineage>
        <taxon>Eukaryota</taxon>
        <taxon>Fungi</taxon>
        <taxon>Dikarya</taxon>
        <taxon>Ascomycota</taxon>
        <taxon>Pezizomycotina</taxon>
        <taxon>Dothideomycetes</taxon>
        <taxon>Dothideomycetidae</taxon>
        <taxon>Mycosphaerellales</taxon>
        <taxon>Mycosphaerellaceae</taxon>
        <taxon>Septoria</taxon>
    </lineage>
</organism>
<gene>
    <name evidence="3" type="ORF">Slin15195_G013640</name>
</gene>
<feature type="chain" id="PRO_5040313223" evidence="2">
    <location>
        <begin position="24"/>
        <end position="423"/>
    </location>
</feature>
<feature type="signal peptide" evidence="2">
    <location>
        <begin position="1"/>
        <end position="23"/>
    </location>
</feature>
<protein>
    <submittedName>
        <fullName evidence="3">Uncharacterized protein</fullName>
    </submittedName>
</protein>
<feature type="compositionally biased region" description="Polar residues" evidence="1">
    <location>
        <begin position="241"/>
        <end position="254"/>
    </location>
</feature>
<feature type="compositionally biased region" description="Basic and acidic residues" evidence="1">
    <location>
        <begin position="262"/>
        <end position="272"/>
    </location>
</feature>
<feature type="compositionally biased region" description="Basic and acidic residues" evidence="1">
    <location>
        <begin position="200"/>
        <end position="210"/>
    </location>
</feature>
<evidence type="ECO:0000313" key="3">
    <source>
        <dbReference type="EMBL" id="USW48045.1"/>
    </source>
</evidence>
<feature type="compositionally biased region" description="Polar residues" evidence="1">
    <location>
        <begin position="83"/>
        <end position="107"/>
    </location>
</feature>
<feature type="compositionally biased region" description="Polar residues" evidence="1">
    <location>
        <begin position="46"/>
        <end position="62"/>
    </location>
</feature>
<evidence type="ECO:0000256" key="1">
    <source>
        <dbReference type="SAM" id="MobiDB-lite"/>
    </source>
</evidence>
<dbReference type="EMBL" id="CP099418">
    <property type="protein sequence ID" value="USW48045.1"/>
    <property type="molecule type" value="Genomic_DNA"/>
</dbReference>
<keyword evidence="2" id="KW-0732">Signal</keyword>
<sequence>MAIHRGIQSALFFYLSCAPCADARYRKRRKKEAAASELEAREIRLTTDTYTHPGAPSSTNQHWDSEIALGPTLVRRGRKKTNTGESQRALQPGRVSSNSSHNASTADLGQRSGSHRVNLHVNQRDDEALWGPSSVFDGSLYSGSIRRPPTARTAGSEPSMYHSNRNPAINEMHPPTVTKVSRREDVMWMMQPLPVAEVMSGKERPSRGRSDSGGSRLSPSSTNLSRQVSNRIVEHRLRGDTPTSTEMSRQSSFRSAVRLGGQRHDRNEHDFSANRSLEQSQTSLAPPRTEDGEGSAVTALRKPELAATRHGSHCAGSRPLLQTVMSESELSKQIAHRTPKEDIVPGSLYSAGSGDAGGGLVRRSTVAVTDNPMSSVFRHKHEDSEITIRPELFDSWYTPEFELPKWIAEHTKREVRERWSMDI</sequence>